<comment type="caution">
    <text evidence="1">The sequence shown here is derived from an EMBL/GenBank/DDBJ whole genome shotgun (WGS) entry which is preliminary data.</text>
</comment>
<evidence type="ECO:0000313" key="1">
    <source>
        <dbReference type="EMBL" id="KAK8077102.1"/>
    </source>
</evidence>
<keyword evidence="2" id="KW-1185">Reference proteome</keyword>
<organism evidence="1 2">
    <name type="scientific">Apiospora saccharicola</name>
    <dbReference type="NCBI Taxonomy" id="335842"/>
    <lineage>
        <taxon>Eukaryota</taxon>
        <taxon>Fungi</taxon>
        <taxon>Dikarya</taxon>
        <taxon>Ascomycota</taxon>
        <taxon>Pezizomycotina</taxon>
        <taxon>Sordariomycetes</taxon>
        <taxon>Xylariomycetidae</taxon>
        <taxon>Amphisphaeriales</taxon>
        <taxon>Apiosporaceae</taxon>
        <taxon>Apiospora</taxon>
    </lineage>
</organism>
<gene>
    <name evidence="1" type="ORF">PG996_003272</name>
</gene>
<accession>A0ABR1W0T3</accession>
<dbReference type="Proteomes" id="UP001446871">
    <property type="component" value="Unassembled WGS sequence"/>
</dbReference>
<sequence length="68" mass="7339">MLPNLTREPDGAIVLVAASGLEIRVDRVRVGPDGFEAVACEPISSVLFTLALWFCTSTRRAACRYAEG</sequence>
<name>A0ABR1W0T3_9PEZI</name>
<proteinExistence type="predicted"/>
<protein>
    <submittedName>
        <fullName evidence="1">Uncharacterized protein</fullName>
    </submittedName>
</protein>
<dbReference type="EMBL" id="JAQQWM010000002">
    <property type="protein sequence ID" value="KAK8077102.1"/>
    <property type="molecule type" value="Genomic_DNA"/>
</dbReference>
<evidence type="ECO:0000313" key="2">
    <source>
        <dbReference type="Proteomes" id="UP001446871"/>
    </source>
</evidence>
<reference evidence="1 2" key="1">
    <citation type="submission" date="2023-01" db="EMBL/GenBank/DDBJ databases">
        <title>Analysis of 21 Apiospora genomes using comparative genomics revels a genus with tremendous synthesis potential of carbohydrate active enzymes and secondary metabolites.</title>
        <authorList>
            <person name="Sorensen T."/>
        </authorList>
    </citation>
    <scope>NUCLEOTIDE SEQUENCE [LARGE SCALE GENOMIC DNA]</scope>
    <source>
        <strain evidence="1 2">CBS 83171</strain>
    </source>
</reference>